<evidence type="ECO:0000259" key="1">
    <source>
        <dbReference type="Pfam" id="PF21834"/>
    </source>
</evidence>
<sequence>MARYFFDISGSIRVDDQTGRHIPDSLDLRIQALAEAAGVAARESRHGKETEVVVTVRDATGAECLKVRLLSQVDVP</sequence>
<evidence type="ECO:0000313" key="2">
    <source>
        <dbReference type="EMBL" id="GEO98219.1"/>
    </source>
</evidence>
<accession>A0A512IKJ4</accession>
<dbReference type="InterPro" id="IPR054189">
    <property type="entry name" value="DUF6894"/>
</dbReference>
<protein>
    <recommendedName>
        <fullName evidence="1">DUF6894 domain-containing protein</fullName>
    </recommendedName>
</protein>
<dbReference type="AlphaFoldDB" id="A0A512IKJ4"/>
<dbReference type="Proteomes" id="UP000321258">
    <property type="component" value="Unassembled WGS sequence"/>
</dbReference>
<reference evidence="2 3" key="1">
    <citation type="submission" date="2019-07" db="EMBL/GenBank/DDBJ databases">
        <title>Whole genome shotgun sequence of Methylobacterium haplocladii NBRC 107714.</title>
        <authorList>
            <person name="Hosoyama A."/>
            <person name="Uohara A."/>
            <person name="Ohji S."/>
            <person name="Ichikawa N."/>
        </authorList>
    </citation>
    <scope>NUCLEOTIDE SEQUENCE [LARGE SCALE GENOMIC DNA]</scope>
    <source>
        <strain evidence="2 3">NBRC 107714</strain>
    </source>
</reference>
<dbReference type="EMBL" id="BJZT01000005">
    <property type="protein sequence ID" value="GEO98219.1"/>
    <property type="molecule type" value="Genomic_DNA"/>
</dbReference>
<gene>
    <name evidence="2" type="ORF">MHA02_06070</name>
</gene>
<evidence type="ECO:0000313" key="3">
    <source>
        <dbReference type="Proteomes" id="UP000321258"/>
    </source>
</evidence>
<feature type="domain" description="DUF6894" evidence="1">
    <location>
        <begin position="3"/>
        <end position="69"/>
    </location>
</feature>
<organism evidence="2 3">
    <name type="scientific">Methylobacterium haplocladii</name>
    <dbReference type="NCBI Taxonomy" id="1176176"/>
    <lineage>
        <taxon>Bacteria</taxon>
        <taxon>Pseudomonadati</taxon>
        <taxon>Pseudomonadota</taxon>
        <taxon>Alphaproteobacteria</taxon>
        <taxon>Hyphomicrobiales</taxon>
        <taxon>Methylobacteriaceae</taxon>
        <taxon>Methylobacterium</taxon>
    </lineage>
</organism>
<comment type="caution">
    <text evidence="2">The sequence shown here is derived from an EMBL/GenBank/DDBJ whole genome shotgun (WGS) entry which is preliminary data.</text>
</comment>
<proteinExistence type="predicted"/>
<name>A0A512IKJ4_9HYPH</name>
<keyword evidence="3" id="KW-1185">Reference proteome</keyword>
<dbReference type="RefSeq" id="WP_147076489.1">
    <property type="nucleotide sequence ID" value="NZ_BJZT01000005.1"/>
</dbReference>
<dbReference type="Pfam" id="PF21834">
    <property type="entry name" value="DUF6894"/>
    <property type="match status" value="1"/>
</dbReference>